<proteinExistence type="inferred from homology"/>
<protein>
    <submittedName>
        <fullName evidence="2">RidA family protein</fullName>
    </submittedName>
</protein>
<dbReference type="PANTHER" id="PTHR11803:SF58">
    <property type="entry name" value="PROTEIN HMF1-RELATED"/>
    <property type="match status" value="1"/>
</dbReference>
<dbReference type="AlphaFoldDB" id="A0A7T5VD50"/>
<comment type="similarity">
    <text evidence="1">Belongs to the RutC family.</text>
</comment>
<dbReference type="EMBL" id="CP054140">
    <property type="protein sequence ID" value="QQG65606.1"/>
    <property type="molecule type" value="Genomic_DNA"/>
</dbReference>
<dbReference type="InterPro" id="IPR006175">
    <property type="entry name" value="YjgF/YER057c/UK114"/>
</dbReference>
<dbReference type="RefSeq" id="WP_199264427.1">
    <property type="nucleotide sequence ID" value="NZ_CP054140.1"/>
</dbReference>
<dbReference type="GO" id="GO:0005829">
    <property type="term" value="C:cytosol"/>
    <property type="evidence" value="ECO:0007669"/>
    <property type="project" value="TreeGrafter"/>
</dbReference>
<reference evidence="2 3" key="1">
    <citation type="submission" date="2020-05" db="EMBL/GenBank/DDBJ databases">
        <title>Complete genome of Desulfobulbus oligotrophicus.</title>
        <authorList>
            <person name="Podar M."/>
        </authorList>
    </citation>
    <scope>NUCLEOTIDE SEQUENCE [LARGE SCALE GENOMIC DNA]</scope>
    <source>
        <strain evidence="2 3">Prop6</strain>
    </source>
</reference>
<evidence type="ECO:0000256" key="1">
    <source>
        <dbReference type="ARBA" id="ARBA00010552"/>
    </source>
</evidence>
<dbReference type="Proteomes" id="UP000596092">
    <property type="component" value="Chromosome"/>
</dbReference>
<dbReference type="NCBIfam" id="TIGR00004">
    <property type="entry name" value="Rid family detoxifying hydrolase"/>
    <property type="match status" value="1"/>
</dbReference>
<evidence type="ECO:0000313" key="2">
    <source>
        <dbReference type="EMBL" id="QQG65606.1"/>
    </source>
</evidence>
<dbReference type="Pfam" id="PF01042">
    <property type="entry name" value="Ribonuc_L-PSP"/>
    <property type="match status" value="1"/>
</dbReference>
<dbReference type="SUPFAM" id="SSF55298">
    <property type="entry name" value="YjgF-like"/>
    <property type="match status" value="1"/>
</dbReference>
<evidence type="ECO:0000313" key="3">
    <source>
        <dbReference type="Proteomes" id="UP000596092"/>
    </source>
</evidence>
<dbReference type="PANTHER" id="PTHR11803">
    <property type="entry name" value="2-IMINOBUTANOATE/2-IMINOPROPANOATE DEAMINASE RIDA"/>
    <property type="match status" value="1"/>
</dbReference>
<organism evidence="2 3">
    <name type="scientific">Desulfobulbus oligotrophicus</name>
    <dbReference type="NCBI Taxonomy" id="1909699"/>
    <lineage>
        <taxon>Bacteria</taxon>
        <taxon>Pseudomonadati</taxon>
        <taxon>Thermodesulfobacteriota</taxon>
        <taxon>Desulfobulbia</taxon>
        <taxon>Desulfobulbales</taxon>
        <taxon>Desulfobulbaceae</taxon>
        <taxon>Desulfobulbus</taxon>
    </lineage>
</organism>
<dbReference type="GO" id="GO:0019239">
    <property type="term" value="F:deaminase activity"/>
    <property type="evidence" value="ECO:0007669"/>
    <property type="project" value="TreeGrafter"/>
</dbReference>
<dbReference type="InterPro" id="IPR035959">
    <property type="entry name" value="RutC-like_sf"/>
</dbReference>
<dbReference type="Gene3D" id="3.30.1330.40">
    <property type="entry name" value="RutC-like"/>
    <property type="match status" value="1"/>
</dbReference>
<gene>
    <name evidence="2" type="ORF">HP555_06860</name>
</gene>
<keyword evidence="3" id="KW-1185">Reference proteome</keyword>
<name>A0A7T5VD50_9BACT</name>
<dbReference type="FunFam" id="3.30.1330.40:FF:000001">
    <property type="entry name" value="L-PSP family endoribonuclease"/>
    <property type="match status" value="1"/>
</dbReference>
<dbReference type="KEGG" id="dog:HP555_06860"/>
<accession>A0A7T5VD50</accession>
<dbReference type="CDD" id="cd00448">
    <property type="entry name" value="YjgF_YER057c_UK114_family"/>
    <property type="match status" value="1"/>
</dbReference>
<sequence length="127" mass="13702">MQQRIPVITPEAPAAIGPYSQAVRTDSFLFTSGIIPIDIQTGGISEGSIEEHAHLVFRYLSAVAEAAGTCLARAVKVTIFLTDIAHFQQVNAVYTQYFNEPYPARTALQVAALPKGAMIEVEAVILL</sequence>
<dbReference type="InterPro" id="IPR006056">
    <property type="entry name" value="RidA"/>
</dbReference>